<dbReference type="GO" id="GO:0045504">
    <property type="term" value="F:dynein heavy chain binding"/>
    <property type="evidence" value="ECO:0007669"/>
    <property type="project" value="TreeGrafter"/>
</dbReference>
<dbReference type="GO" id="GO:0036159">
    <property type="term" value="P:inner dynein arm assembly"/>
    <property type="evidence" value="ECO:0007669"/>
    <property type="project" value="TreeGrafter"/>
</dbReference>
<dbReference type="GO" id="GO:0036156">
    <property type="term" value="C:inner dynein arm"/>
    <property type="evidence" value="ECO:0007669"/>
    <property type="project" value="TreeGrafter"/>
</dbReference>
<gene>
    <name evidence="5" type="primary">Wdr63</name>
    <name evidence="5" type="ORF">GTO96_0008518</name>
</gene>
<reference evidence="5 6" key="1">
    <citation type="journal article" date="2021" name="Cell">
        <title>Tracing the genetic footprints of vertebrate landing in non-teleost ray-finned fishes.</title>
        <authorList>
            <person name="Bi X."/>
            <person name="Wang K."/>
            <person name="Yang L."/>
            <person name="Pan H."/>
            <person name="Jiang H."/>
            <person name="Wei Q."/>
            <person name="Fang M."/>
            <person name="Yu H."/>
            <person name="Zhu C."/>
            <person name="Cai Y."/>
            <person name="He Y."/>
            <person name="Gan X."/>
            <person name="Zeng H."/>
            <person name="Yu D."/>
            <person name="Zhu Y."/>
            <person name="Jiang H."/>
            <person name="Qiu Q."/>
            <person name="Yang H."/>
            <person name="Zhang Y.E."/>
            <person name="Wang W."/>
            <person name="Zhu M."/>
            <person name="He S."/>
            <person name="Zhang G."/>
        </authorList>
    </citation>
    <scope>NUCLEOTIDE SEQUENCE [LARGE SCALE GENOMIC DNA]</scope>
    <source>
        <strain evidence="5">Bchr_013</strain>
    </source>
</reference>
<dbReference type="PANTHER" id="PTHR12442">
    <property type="entry name" value="DYNEIN INTERMEDIATE CHAIN"/>
    <property type="match status" value="1"/>
</dbReference>
<proteinExistence type="predicted"/>
<feature type="non-terminal residue" evidence="5">
    <location>
        <position position="537"/>
    </location>
</feature>
<dbReference type="AlphaFoldDB" id="A0A8X7X5R7"/>
<evidence type="ECO:0000256" key="4">
    <source>
        <dbReference type="SAM" id="MobiDB-lite"/>
    </source>
</evidence>
<evidence type="ECO:0000313" key="6">
    <source>
        <dbReference type="Proteomes" id="UP000886611"/>
    </source>
</evidence>
<protein>
    <submittedName>
        <fullName evidence="5">WDR63 protein</fullName>
    </submittedName>
</protein>
<keyword evidence="2" id="KW-0853">WD repeat</keyword>
<evidence type="ECO:0000313" key="5">
    <source>
        <dbReference type="EMBL" id="KAG2461605.1"/>
    </source>
</evidence>
<dbReference type="GO" id="GO:0045503">
    <property type="term" value="F:dynein light chain binding"/>
    <property type="evidence" value="ECO:0007669"/>
    <property type="project" value="TreeGrafter"/>
</dbReference>
<evidence type="ECO:0000256" key="3">
    <source>
        <dbReference type="ARBA" id="ARBA00022737"/>
    </source>
</evidence>
<keyword evidence="1" id="KW-0963">Cytoplasm</keyword>
<sequence>METQETREDLQEFALLGIIELYIFLKGSRRIKDNVIAIMVFLNDFLLSPPEASTQEEEEEAQEAPYKPPESKIWISLGSEVEIEDESVKDHRQKISRIRREFGAPVKFSDHSAVKEKENYAECPSYPDKTFNIKQMEKNAGIQAIPMLVEASTQTKWKYPKNACTQYSAQEFSDEEKQKLFTSKSLKDFINSVSIRFEIALQQNEIMNAFIDDWKVLGEEESSFGGKSDTHLKEYQSFTDLHFSKNKAVSFVNWHPSIPVPEEVRVEIESRVIFQFQLFHTKPGFEDPHANDTPVMRYCAVSSIEGGHKAPVTDVQWLPDYYEVALPKLDGGGEYSPMKFSLVDSHRDTWMHGSVDKFHPKTEKLEGGIDYATLRVPSAKNLKGQSDVSTKFSLGTEDGELVYADWKMEKDNDTGKLSTRQHLLAVSDEQGTVYILEIPWTIRHPSNNEKTSVSNYFEREVKHLEYFEARKLFREKEKREMEADEQKRKTEAVPPEKTTEQLEMERKTEYEEYLEMEKKILIQVGILQEAEEPLPAV</sequence>
<feature type="non-terminal residue" evidence="5">
    <location>
        <position position="1"/>
    </location>
</feature>
<name>A0A8X7X5R7_POLSE</name>
<feature type="compositionally biased region" description="Basic and acidic residues" evidence="4">
    <location>
        <begin position="479"/>
        <end position="491"/>
    </location>
</feature>
<dbReference type="Proteomes" id="UP000886611">
    <property type="component" value="Unassembled WGS sequence"/>
</dbReference>
<dbReference type="GO" id="GO:0060294">
    <property type="term" value="P:cilium movement involved in cell motility"/>
    <property type="evidence" value="ECO:0007669"/>
    <property type="project" value="TreeGrafter"/>
</dbReference>
<keyword evidence="6" id="KW-1185">Reference proteome</keyword>
<dbReference type="InterPro" id="IPR050687">
    <property type="entry name" value="Dynein_IC"/>
</dbReference>
<comment type="caution">
    <text evidence="5">The sequence shown here is derived from an EMBL/GenBank/DDBJ whole genome shotgun (WGS) entry which is preliminary data.</text>
</comment>
<dbReference type="EMBL" id="JAATIS010004524">
    <property type="protein sequence ID" value="KAG2461605.1"/>
    <property type="molecule type" value="Genomic_DNA"/>
</dbReference>
<accession>A0A8X7X5R7</accession>
<evidence type="ECO:0000256" key="2">
    <source>
        <dbReference type="ARBA" id="ARBA00022574"/>
    </source>
</evidence>
<organism evidence="5 6">
    <name type="scientific">Polypterus senegalus</name>
    <name type="common">Senegal bichir</name>
    <dbReference type="NCBI Taxonomy" id="55291"/>
    <lineage>
        <taxon>Eukaryota</taxon>
        <taxon>Metazoa</taxon>
        <taxon>Chordata</taxon>
        <taxon>Craniata</taxon>
        <taxon>Vertebrata</taxon>
        <taxon>Euteleostomi</taxon>
        <taxon>Actinopterygii</taxon>
        <taxon>Polypteriformes</taxon>
        <taxon>Polypteridae</taxon>
        <taxon>Polypterus</taxon>
    </lineage>
</organism>
<feature type="region of interest" description="Disordered" evidence="4">
    <location>
        <begin position="479"/>
        <end position="504"/>
    </location>
</feature>
<evidence type="ECO:0000256" key="1">
    <source>
        <dbReference type="ARBA" id="ARBA00022490"/>
    </source>
</evidence>
<keyword evidence="3" id="KW-0677">Repeat</keyword>
<dbReference type="PANTHER" id="PTHR12442:SF5">
    <property type="entry name" value="DYNEIN AXONEMAL INTERMEDIATE CHAIN 3"/>
    <property type="match status" value="1"/>
</dbReference>